<feature type="compositionally biased region" description="Basic and acidic residues" evidence="1">
    <location>
        <begin position="390"/>
        <end position="417"/>
    </location>
</feature>
<sequence>MFEEICLSCGKPVEVDGRAYCSDECENLDATSPSISSSSSAFPSPHLPQSMTGLASDVPALIPSALGGALASRGAGNRYSFTSASSNWSSSAFEEEDEEYDSSPVYGLDEDYAYLADVPMDPMAGTTTKSPAASSSLPPIGLTKSMPSSALAYARRPSTTNNRSTVPHLHRRISSGSTPSELAGIATSAPATALYPSDDDLSYSDDPVCRTHTFRHSQKAKDDQEDGTAKPRAKRNRASLPSYFALLQTGSSPASPSTDGSSKYSCSSIHTLTTLRSTSPTPTFRRPPNSAVWEAVNSRERSAVNTTPRRGRRKERGSEDESSVSRRDTLSRSPSRASRSRSSRQRAVPAMEEQEVSAAYSPETRGRAAARREHAVADAMAKLTMGYGRSSERDTSEGRRGRLRSDELDFSAARRELAPGLGSGRSGLRDRERAMR</sequence>
<feature type="region of interest" description="Disordered" evidence="1">
    <location>
        <begin position="275"/>
        <end position="436"/>
    </location>
</feature>
<keyword evidence="3" id="KW-1185">Reference proteome</keyword>
<organism evidence="2 3">
    <name type="scientific">Heliocybe sulcata</name>
    <dbReference type="NCBI Taxonomy" id="5364"/>
    <lineage>
        <taxon>Eukaryota</taxon>
        <taxon>Fungi</taxon>
        <taxon>Dikarya</taxon>
        <taxon>Basidiomycota</taxon>
        <taxon>Agaricomycotina</taxon>
        <taxon>Agaricomycetes</taxon>
        <taxon>Gloeophyllales</taxon>
        <taxon>Gloeophyllaceae</taxon>
        <taxon>Heliocybe</taxon>
    </lineage>
</organism>
<reference evidence="2 3" key="1">
    <citation type="journal article" date="2019" name="Nat. Ecol. Evol.">
        <title>Megaphylogeny resolves global patterns of mushroom evolution.</title>
        <authorList>
            <person name="Varga T."/>
            <person name="Krizsan K."/>
            <person name="Foldi C."/>
            <person name="Dima B."/>
            <person name="Sanchez-Garcia M."/>
            <person name="Sanchez-Ramirez S."/>
            <person name="Szollosi G.J."/>
            <person name="Szarkandi J.G."/>
            <person name="Papp V."/>
            <person name="Albert L."/>
            <person name="Andreopoulos W."/>
            <person name="Angelini C."/>
            <person name="Antonin V."/>
            <person name="Barry K.W."/>
            <person name="Bougher N.L."/>
            <person name="Buchanan P."/>
            <person name="Buyck B."/>
            <person name="Bense V."/>
            <person name="Catcheside P."/>
            <person name="Chovatia M."/>
            <person name="Cooper J."/>
            <person name="Damon W."/>
            <person name="Desjardin D."/>
            <person name="Finy P."/>
            <person name="Geml J."/>
            <person name="Haridas S."/>
            <person name="Hughes K."/>
            <person name="Justo A."/>
            <person name="Karasinski D."/>
            <person name="Kautmanova I."/>
            <person name="Kiss B."/>
            <person name="Kocsube S."/>
            <person name="Kotiranta H."/>
            <person name="LaButti K.M."/>
            <person name="Lechner B.E."/>
            <person name="Liimatainen K."/>
            <person name="Lipzen A."/>
            <person name="Lukacs Z."/>
            <person name="Mihaltcheva S."/>
            <person name="Morgado L.N."/>
            <person name="Niskanen T."/>
            <person name="Noordeloos M.E."/>
            <person name="Ohm R.A."/>
            <person name="Ortiz-Santana B."/>
            <person name="Ovrebo C."/>
            <person name="Racz N."/>
            <person name="Riley R."/>
            <person name="Savchenko A."/>
            <person name="Shiryaev A."/>
            <person name="Soop K."/>
            <person name="Spirin V."/>
            <person name="Szebenyi C."/>
            <person name="Tomsovsky M."/>
            <person name="Tulloss R.E."/>
            <person name="Uehling J."/>
            <person name="Grigoriev I.V."/>
            <person name="Vagvolgyi C."/>
            <person name="Papp T."/>
            <person name="Martin F.M."/>
            <person name="Miettinen O."/>
            <person name="Hibbett D.S."/>
            <person name="Nagy L.G."/>
        </authorList>
    </citation>
    <scope>NUCLEOTIDE SEQUENCE [LARGE SCALE GENOMIC DNA]</scope>
    <source>
        <strain evidence="2 3">OMC1185</strain>
    </source>
</reference>
<feature type="compositionally biased region" description="Basic and acidic residues" evidence="1">
    <location>
        <begin position="364"/>
        <end position="376"/>
    </location>
</feature>
<feature type="compositionally biased region" description="Low complexity" evidence="1">
    <location>
        <begin position="275"/>
        <end position="288"/>
    </location>
</feature>
<feature type="region of interest" description="Disordered" evidence="1">
    <location>
        <begin position="213"/>
        <end position="239"/>
    </location>
</feature>
<dbReference type="OrthoDB" id="2984747at2759"/>
<dbReference type="EMBL" id="ML213505">
    <property type="protein sequence ID" value="TFK54700.1"/>
    <property type="molecule type" value="Genomic_DNA"/>
</dbReference>
<protein>
    <submittedName>
        <fullName evidence="2">Uncharacterized protein</fullName>
    </submittedName>
</protein>
<feature type="region of interest" description="Disordered" evidence="1">
    <location>
        <begin position="155"/>
        <end position="183"/>
    </location>
</feature>
<evidence type="ECO:0000313" key="2">
    <source>
        <dbReference type="EMBL" id="TFK54700.1"/>
    </source>
</evidence>
<feature type="region of interest" description="Disordered" evidence="1">
    <location>
        <begin position="29"/>
        <end position="48"/>
    </location>
</feature>
<dbReference type="AlphaFoldDB" id="A0A5C3NBM6"/>
<feature type="compositionally biased region" description="Low complexity" evidence="1">
    <location>
        <begin position="32"/>
        <end position="44"/>
    </location>
</feature>
<proteinExistence type="predicted"/>
<evidence type="ECO:0000256" key="1">
    <source>
        <dbReference type="SAM" id="MobiDB-lite"/>
    </source>
</evidence>
<dbReference type="Proteomes" id="UP000305948">
    <property type="component" value="Unassembled WGS sequence"/>
</dbReference>
<accession>A0A5C3NBM6</accession>
<feature type="compositionally biased region" description="Basic and acidic residues" evidence="1">
    <location>
        <begin position="316"/>
        <end position="330"/>
    </location>
</feature>
<evidence type="ECO:0000313" key="3">
    <source>
        <dbReference type="Proteomes" id="UP000305948"/>
    </source>
</evidence>
<name>A0A5C3NBM6_9AGAM</name>
<feature type="compositionally biased region" description="Basic and acidic residues" evidence="1">
    <location>
        <begin position="427"/>
        <end position="436"/>
    </location>
</feature>
<gene>
    <name evidence="2" type="ORF">OE88DRAFT_948130</name>
</gene>